<dbReference type="RefSeq" id="WP_231446375.1">
    <property type="nucleotide sequence ID" value="NZ_JAJOMB010000014.1"/>
</dbReference>
<comment type="caution">
    <text evidence="6">The sequence shown here is derived from an EMBL/GenBank/DDBJ whole genome shotgun (WGS) entry which is preliminary data.</text>
</comment>
<dbReference type="PANTHER" id="PTHR30136">
    <property type="entry name" value="HELIX-TURN-HELIX TRANSCRIPTIONAL REGULATOR, ICLR FAMILY"/>
    <property type="match status" value="1"/>
</dbReference>
<protein>
    <submittedName>
        <fullName evidence="6">Helix-turn-helix domain-containing protein</fullName>
    </submittedName>
</protein>
<keyword evidence="2" id="KW-0238">DNA-binding</keyword>
<dbReference type="InterPro" id="IPR036390">
    <property type="entry name" value="WH_DNA-bd_sf"/>
</dbReference>
<proteinExistence type="predicted"/>
<dbReference type="InterPro" id="IPR014757">
    <property type="entry name" value="Tscrpt_reg_IclR_C"/>
</dbReference>
<dbReference type="InterPro" id="IPR005471">
    <property type="entry name" value="Tscrpt_reg_IclR_N"/>
</dbReference>
<evidence type="ECO:0000256" key="1">
    <source>
        <dbReference type="ARBA" id="ARBA00023015"/>
    </source>
</evidence>
<evidence type="ECO:0000259" key="4">
    <source>
        <dbReference type="PROSITE" id="PS51077"/>
    </source>
</evidence>
<evidence type="ECO:0000259" key="5">
    <source>
        <dbReference type="PROSITE" id="PS51078"/>
    </source>
</evidence>
<evidence type="ECO:0000256" key="2">
    <source>
        <dbReference type="ARBA" id="ARBA00023125"/>
    </source>
</evidence>
<dbReference type="GO" id="GO:0045892">
    <property type="term" value="P:negative regulation of DNA-templated transcription"/>
    <property type="evidence" value="ECO:0007669"/>
    <property type="project" value="TreeGrafter"/>
</dbReference>
<accession>A0A9X1NH90</accession>
<feature type="domain" description="HTH iclR-type" evidence="4">
    <location>
        <begin position="7"/>
        <end position="68"/>
    </location>
</feature>
<evidence type="ECO:0000313" key="7">
    <source>
        <dbReference type="Proteomes" id="UP001138997"/>
    </source>
</evidence>
<evidence type="ECO:0000313" key="6">
    <source>
        <dbReference type="EMBL" id="MCD5314000.1"/>
    </source>
</evidence>
<dbReference type="SMART" id="SM00346">
    <property type="entry name" value="HTH_ICLR"/>
    <property type="match status" value="1"/>
</dbReference>
<name>A0A9X1NH90_9ACTN</name>
<keyword evidence="7" id="KW-1185">Reference proteome</keyword>
<gene>
    <name evidence="6" type="ORF">LR394_24125</name>
</gene>
<dbReference type="EMBL" id="JAJOMB010000014">
    <property type="protein sequence ID" value="MCD5314000.1"/>
    <property type="molecule type" value="Genomic_DNA"/>
</dbReference>
<dbReference type="AlphaFoldDB" id="A0A9X1NH90"/>
<reference evidence="6" key="1">
    <citation type="submission" date="2021-11" db="EMBL/GenBank/DDBJ databases">
        <title>Streptomyces corallinus and Kineosporia corallina sp. nov., two new coral-derived marine actinobacteria.</title>
        <authorList>
            <person name="Buangrab K."/>
            <person name="Sutthacheep M."/>
            <person name="Yeemin T."/>
            <person name="Harunari E."/>
            <person name="Igarashi Y."/>
            <person name="Sripreechasak P."/>
            <person name="Kanchanasin P."/>
            <person name="Tanasupawat S."/>
            <person name="Phongsopitanun W."/>
        </authorList>
    </citation>
    <scope>NUCLEOTIDE SEQUENCE</scope>
    <source>
        <strain evidence="6">JCM 31032</strain>
    </source>
</reference>
<dbReference type="Pfam" id="PF01614">
    <property type="entry name" value="IclR_C"/>
    <property type="match status" value="2"/>
</dbReference>
<dbReference type="PANTHER" id="PTHR30136:SF39">
    <property type="entry name" value="TRANSCRIPTIONAL REGULATORY PROTEIN"/>
    <property type="match status" value="1"/>
</dbReference>
<keyword evidence="3" id="KW-0804">Transcription</keyword>
<organism evidence="6 7">
    <name type="scientific">Kineosporia babensis</name>
    <dbReference type="NCBI Taxonomy" id="499548"/>
    <lineage>
        <taxon>Bacteria</taxon>
        <taxon>Bacillati</taxon>
        <taxon>Actinomycetota</taxon>
        <taxon>Actinomycetes</taxon>
        <taxon>Kineosporiales</taxon>
        <taxon>Kineosporiaceae</taxon>
        <taxon>Kineosporia</taxon>
    </lineage>
</organism>
<dbReference type="SUPFAM" id="SSF55781">
    <property type="entry name" value="GAF domain-like"/>
    <property type="match status" value="1"/>
</dbReference>
<dbReference type="Proteomes" id="UP001138997">
    <property type="component" value="Unassembled WGS sequence"/>
</dbReference>
<dbReference type="InterPro" id="IPR029016">
    <property type="entry name" value="GAF-like_dom_sf"/>
</dbReference>
<dbReference type="GO" id="GO:0003677">
    <property type="term" value="F:DNA binding"/>
    <property type="evidence" value="ECO:0007669"/>
    <property type="project" value="UniProtKB-KW"/>
</dbReference>
<dbReference type="Pfam" id="PF09339">
    <property type="entry name" value="HTH_IclR"/>
    <property type="match status" value="1"/>
</dbReference>
<feature type="domain" description="IclR-ED" evidence="5">
    <location>
        <begin position="69"/>
        <end position="215"/>
    </location>
</feature>
<dbReference type="Gene3D" id="3.30.450.40">
    <property type="match status" value="2"/>
</dbReference>
<dbReference type="Gene3D" id="1.10.10.10">
    <property type="entry name" value="Winged helix-like DNA-binding domain superfamily/Winged helix DNA-binding domain"/>
    <property type="match status" value="1"/>
</dbReference>
<dbReference type="InterPro" id="IPR050707">
    <property type="entry name" value="HTH_MetabolicPath_Reg"/>
</dbReference>
<keyword evidence="1" id="KW-0805">Transcription regulation</keyword>
<dbReference type="GO" id="GO:0003700">
    <property type="term" value="F:DNA-binding transcription factor activity"/>
    <property type="evidence" value="ECO:0007669"/>
    <property type="project" value="TreeGrafter"/>
</dbReference>
<sequence length="220" mass="23311">MNPDSGVRSVSRAVDLLEAFDLGHPARTLRELIEVTGLPKSTVLRLVGTWENRGYLLLLSDGRYALGPGLLRWVRAADALWEVSAAARSAMKALVDRYGETVNIYVRQGEHRVSIAQHEGTATVRSVVVVGSPMPLELGASGRVLRTGVDLAVSHGEREVGASSVSAAIRAADGRVLAALAMSGPTSRFVEETVTRYTVAVRAAAAQIAEQGLGSVEALL</sequence>
<dbReference type="PROSITE" id="PS51077">
    <property type="entry name" value="HTH_ICLR"/>
    <property type="match status" value="1"/>
</dbReference>
<dbReference type="InterPro" id="IPR036388">
    <property type="entry name" value="WH-like_DNA-bd_sf"/>
</dbReference>
<dbReference type="SUPFAM" id="SSF46785">
    <property type="entry name" value="Winged helix' DNA-binding domain"/>
    <property type="match status" value="1"/>
</dbReference>
<dbReference type="PROSITE" id="PS51078">
    <property type="entry name" value="ICLR_ED"/>
    <property type="match status" value="1"/>
</dbReference>
<evidence type="ECO:0000256" key="3">
    <source>
        <dbReference type="ARBA" id="ARBA00023163"/>
    </source>
</evidence>